<dbReference type="EMBL" id="JBHSAF010000001">
    <property type="protein sequence ID" value="MFC3912092.1"/>
    <property type="molecule type" value="Genomic_DNA"/>
</dbReference>
<keyword evidence="1" id="KW-0472">Membrane</keyword>
<dbReference type="PANTHER" id="PTHR34219">
    <property type="entry name" value="IRON-REGULATED INNER MEMBRANE PROTEIN-RELATED"/>
    <property type="match status" value="1"/>
</dbReference>
<evidence type="ECO:0000259" key="2">
    <source>
        <dbReference type="Pfam" id="PF03413"/>
    </source>
</evidence>
<feature type="transmembrane region" description="Helical" evidence="1">
    <location>
        <begin position="30"/>
        <end position="54"/>
    </location>
</feature>
<dbReference type="RefSeq" id="WP_377150091.1">
    <property type="nucleotide sequence ID" value="NZ_JBHSAF010000001.1"/>
</dbReference>
<feature type="transmembrane region" description="Helical" evidence="1">
    <location>
        <begin position="385"/>
        <end position="406"/>
    </location>
</feature>
<feature type="domain" description="PepSY" evidence="2">
    <location>
        <begin position="296"/>
        <end position="354"/>
    </location>
</feature>
<reference evidence="4" key="1">
    <citation type="journal article" date="2019" name="Int. J. Syst. Evol. Microbiol.">
        <title>The Global Catalogue of Microorganisms (GCM) 10K type strain sequencing project: providing services to taxonomists for standard genome sequencing and annotation.</title>
        <authorList>
            <consortium name="The Broad Institute Genomics Platform"/>
            <consortium name="The Broad Institute Genome Sequencing Center for Infectious Disease"/>
            <person name="Wu L."/>
            <person name="Ma J."/>
        </authorList>
    </citation>
    <scope>NUCLEOTIDE SEQUENCE [LARGE SCALE GENOMIC DNA]</scope>
    <source>
        <strain evidence="4">CCUG 54939</strain>
    </source>
</reference>
<dbReference type="PANTHER" id="PTHR34219:SF1">
    <property type="entry name" value="PEPSY DOMAIN-CONTAINING PROTEIN"/>
    <property type="match status" value="1"/>
</dbReference>
<sequence length="474" mass="52512">MSEPDSVLSTPPQSAVAQDVRGFYQRAWRWHFYAGLFVAPFLLLLAVTGIIYLYKPQLDRWLYADLQWVTPAATAWSADALLAQARSHRPQASVVSYIPSPAADRSVEVVLADAGVEWSQFIDPYTGRWLGEYQTAATLPALARELHADLMLGKFGDAVLEIVAGWGLLLLVTGAYLWWPRRGPGAQGVMLPRQALRSRAGWRDLHAATGFWTAAGLLFFLLSGMTWTGFWGGQFADVWNRFPAAMWNQVPESAPPARALNQAHRQTVPWAVENTPLPASQAHHAAVTTAPAEPTAITLQQVVTLAQEHGVHPGYSITLPRGEHGVYTIALFADDPRHDATLHLDQYSGAVLADVRWQDYPWVAKVVETGVMLHMGKMYGPVHQAVMLVLCLLVIILSLSGLWLWWCRRPARRFGVPPLPHALPLWRGAVILSLLLGLLFPLLGASLLAVWVLDTLIWRWVAARRAAPRRVESA</sequence>
<comment type="caution">
    <text evidence="3">The sequence shown here is derived from an EMBL/GenBank/DDBJ whole genome shotgun (WGS) entry which is preliminary data.</text>
</comment>
<feature type="transmembrane region" description="Helical" evidence="1">
    <location>
        <begin position="426"/>
        <end position="453"/>
    </location>
</feature>
<dbReference type="InterPro" id="IPR005625">
    <property type="entry name" value="PepSY-ass_TM"/>
</dbReference>
<evidence type="ECO:0000313" key="4">
    <source>
        <dbReference type="Proteomes" id="UP001595692"/>
    </source>
</evidence>
<evidence type="ECO:0000313" key="3">
    <source>
        <dbReference type="EMBL" id="MFC3912092.1"/>
    </source>
</evidence>
<evidence type="ECO:0000256" key="1">
    <source>
        <dbReference type="SAM" id="Phobius"/>
    </source>
</evidence>
<proteinExistence type="predicted"/>
<name>A0ABV8CJK6_9GAMM</name>
<dbReference type="InterPro" id="IPR025711">
    <property type="entry name" value="PepSY"/>
</dbReference>
<keyword evidence="1" id="KW-0812">Transmembrane</keyword>
<protein>
    <submittedName>
        <fullName evidence="3">PepSY-associated TM helix domain-containing protein</fullName>
    </submittedName>
</protein>
<keyword evidence="1" id="KW-1133">Transmembrane helix</keyword>
<gene>
    <name evidence="3" type="ORF">ACFOSS_01275</name>
</gene>
<keyword evidence="4" id="KW-1185">Reference proteome</keyword>
<dbReference type="Pfam" id="PF03413">
    <property type="entry name" value="PepSY"/>
    <property type="match status" value="1"/>
</dbReference>
<feature type="transmembrane region" description="Helical" evidence="1">
    <location>
        <begin position="211"/>
        <end position="231"/>
    </location>
</feature>
<dbReference type="Pfam" id="PF03929">
    <property type="entry name" value="PepSY_TM"/>
    <property type="match status" value="1"/>
</dbReference>
<accession>A0ABV8CJK6</accession>
<organism evidence="3 4">
    <name type="scientific">Pseudaeromonas sharmana</name>
    <dbReference type="NCBI Taxonomy" id="328412"/>
    <lineage>
        <taxon>Bacteria</taxon>
        <taxon>Pseudomonadati</taxon>
        <taxon>Pseudomonadota</taxon>
        <taxon>Gammaproteobacteria</taxon>
        <taxon>Aeromonadales</taxon>
        <taxon>Aeromonadaceae</taxon>
        <taxon>Pseudaeromonas</taxon>
    </lineage>
</organism>
<feature type="transmembrane region" description="Helical" evidence="1">
    <location>
        <begin position="158"/>
        <end position="179"/>
    </location>
</feature>
<dbReference type="Proteomes" id="UP001595692">
    <property type="component" value="Unassembled WGS sequence"/>
</dbReference>